<dbReference type="GO" id="GO:0070694">
    <property type="term" value="F:5-hydroxymethyl-dUMP N-hydrolase activity"/>
    <property type="evidence" value="ECO:0007669"/>
    <property type="project" value="TreeGrafter"/>
</dbReference>
<dbReference type="SUPFAM" id="SSF52309">
    <property type="entry name" value="N-(deoxy)ribosyltransferase-like"/>
    <property type="match status" value="1"/>
</dbReference>
<reference evidence="1 2" key="1">
    <citation type="submission" date="2019-03" db="EMBL/GenBank/DDBJ databases">
        <title>Genomic Encyclopedia of Type Strains, Phase IV (KMG-IV): sequencing the most valuable type-strain genomes for metagenomic binning, comparative biology and taxonomic classification.</title>
        <authorList>
            <person name="Goeker M."/>
        </authorList>
    </citation>
    <scope>NUCLEOTIDE SEQUENCE [LARGE SCALE GENOMIC DNA]</scope>
    <source>
        <strain evidence="1 2">DSM 25287</strain>
    </source>
</reference>
<accession>A0A4R2L5C5</accession>
<dbReference type="GO" id="GO:0009159">
    <property type="term" value="P:deoxyribonucleoside monophosphate catabolic process"/>
    <property type="evidence" value="ECO:0007669"/>
    <property type="project" value="TreeGrafter"/>
</dbReference>
<dbReference type="Proteomes" id="UP000295765">
    <property type="component" value="Unassembled WGS sequence"/>
</dbReference>
<gene>
    <name evidence="1" type="ORF">EV699_114112</name>
</gene>
<dbReference type="InterPro" id="IPR051239">
    <property type="entry name" value="2'-dNMP_N-hydrolase"/>
</dbReference>
<name>A0A4R2L5C5_9GAMM</name>
<dbReference type="PANTHER" id="PTHR15364">
    <property type="entry name" value="2'-DEOXYNUCLEOSIDE 5'-PHOSPHATE N-HYDROLASE 1"/>
    <property type="match status" value="1"/>
</dbReference>
<evidence type="ECO:0000313" key="1">
    <source>
        <dbReference type="EMBL" id="TCO80467.1"/>
    </source>
</evidence>
<comment type="caution">
    <text evidence="1">The sequence shown here is derived from an EMBL/GenBank/DDBJ whole genome shotgun (WGS) entry which is preliminary data.</text>
</comment>
<dbReference type="PANTHER" id="PTHR15364:SF0">
    <property type="entry name" value="2'-DEOXYNUCLEOSIDE 5'-PHOSPHATE N-HYDROLASE 1"/>
    <property type="match status" value="1"/>
</dbReference>
<evidence type="ECO:0000313" key="2">
    <source>
        <dbReference type="Proteomes" id="UP000295765"/>
    </source>
</evidence>
<dbReference type="Pfam" id="PF05014">
    <property type="entry name" value="Nuc_deoxyrib_tr"/>
    <property type="match status" value="1"/>
</dbReference>
<dbReference type="GO" id="GO:0016740">
    <property type="term" value="F:transferase activity"/>
    <property type="evidence" value="ECO:0007669"/>
    <property type="project" value="UniProtKB-KW"/>
</dbReference>
<dbReference type="RefSeq" id="WP_132543602.1">
    <property type="nucleotide sequence ID" value="NZ_SLWY01000014.1"/>
</dbReference>
<dbReference type="EMBL" id="SLWY01000014">
    <property type="protein sequence ID" value="TCO80467.1"/>
    <property type="molecule type" value="Genomic_DNA"/>
</dbReference>
<dbReference type="AlphaFoldDB" id="A0A4R2L5C5"/>
<dbReference type="InterPro" id="IPR007710">
    <property type="entry name" value="Nucleoside_deoxyribTrfase"/>
</dbReference>
<dbReference type="Gene3D" id="3.40.50.450">
    <property type="match status" value="1"/>
</dbReference>
<organism evidence="1 2">
    <name type="scientific">Plasticicumulans lactativorans</name>
    <dbReference type="NCBI Taxonomy" id="1133106"/>
    <lineage>
        <taxon>Bacteria</taxon>
        <taxon>Pseudomonadati</taxon>
        <taxon>Pseudomonadota</taxon>
        <taxon>Gammaproteobacteria</taxon>
        <taxon>Candidatus Competibacteraceae</taxon>
        <taxon>Plasticicumulans</taxon>
    </lineage>
</organism>
<proteinExistence type="predicted"/>
<dbReference type="OrthoDB" id="9795789at2"/>
<keyword evidence="1" id="KW-0808">Transferase</keyword>
<protein>
    <submittedName>
        <fullName evidence="1">Nucleoside 2-deoxyribosyltransferase</fullName>
    </submittedName>
</protein>
<sequence length="172" mass="17790">MSARPRVYLAGPGVFRPDALAYADGLRMLCARHGLAGVFPLDGDAAADAPAIFRHNLALIDTCAGVLAELTPFRGLAADPGTAFEIGYAYARGLPVVAWTADHRVYRERLVAAGQAWPDGRGGWIDAVGLAVEDFGLVDNLMPVCAARAVEADPGPALARLAAALGLPAAAT</sequence>
<keyword evidence="2" id="KW-1185">Reference proteome</keyword>